<dbReference type="GO" id="GO:0000725">
    <property type="term" value="P:recombinational repair"/>
    <property type="evidence" value="ECO:0007669"/>
    <property type="project" value="TreeGrafter"/>
</dbReference>
<reference evidence="15 16" key="1">
    <citation type="submission" date="2019-08" db="EMBL/GenBank/DDBJ databases">
        <authorList>
            <person name="Liang Q."/>
        </authorList>
    </citation>
    <scope>NUCLEOTIDE SEQUENCE [LARGE SCALE GENOMIC DNA]</scope>
    <source>
        <strain evidence="15 16">V1718</strain>
    </source>
</reference>
<keyword evidence="6" id="KW-0238">DNA-binding</keyword>
<dbReference type="SUPFAM" id="SSF52540">
    <property type="entry name" value="P-loop containing nucleoside triphosphate hydrolases"/>
    <property type="match status" value="1"/>
</dbReference>
<keyword evidence="16" id="KW-1185">Reference proteome</keyword>
<dbReference type="PROSITE" id="PS51217">
    <property type="entry name" value="UVRD_HELICASE_CTER"/>
    <property type="match status" value="1"/>
</dbReference>
<dbReference type="InterPro" id="IPR014016">
    <property type="entry name" value="UvrD-like_ATP-bd"/>
</dbReference>
<feature type="domain" description="UvrD-like helicase C-terminal" evidence="14">
    <location>
        <begin position="301"/>
        <end position="620"/>
    </location>
</feature>
<feature type="domain" description="UvrD-like helicase ATP-binding" evidence="13">
    <location>
        <begin position="19"/>
        <end position="300"/>
    </location>
</feature>
<dbReference type="GO" id="GO:0003677">
    <property type="term" value="F:DNA binding"/>
    <property type="evidence" value="ECO:0007669"/>
    <property type="project" value="UniProtKB-KW"/>
</dbReference>
<evidence type="ECO:0000256" key="3">
    <source>
        <dbReference type="ARBA" id="ARBA00022801"/>
    </source>
</evidence>
<dbReference type="Gene3D" id="1.10.486.10">
    <property type="entry name" value="PCRA, domain 4"/>
    <property type="match status" value="2"/>
</dbReference>
<evidence type="ECO:0000256" key="2">
    <source>
        <dbReference type="ARBA" id="ARBA00022741"/>
    </source>
</evidence>
<organism evidence="15 16">
    <name type="scientific">Microvenator marinus</name>
    <dbReference type="NCBI Taxonomy" id="2600177"/>
    <lineage>
        <taxon>Bacteria</taxon>
        <taxon>Deltaproteobacteria</taxon>
        <taxon>Bradymonadales</taxon>
        <taxon>Microvenatoraceae</taxon>
        <taxon>Microvenator</taxon>
    </lineage>
</organism>
<keyword evidence="5 11" id="KW-0067">ATP-binding</keyword>
<dbReference type="Pfam" id="PF21196">
    <property type="entry name" value="PcrA_UvrD_tudor"/>
    <property type="match status" value="1"/>
</dbReference>
<dbReference type="PANTHER" id="PTHR11070:SF2">
    <property type="entry name" value="ATP-DEPENDENT DNA HELICASE SRS2"/>
    <property type="match status" value="1"/>
</dbReference>
<dbReference type="Gene3D" id="1.10.10.160">
    <property type="match status" value="1"/>
</dbReference>
<evidence type="ECO:0000256" key="5">
    <source>
        <dbReference type="ARBA" id="ARBA00022840"/>
    </source>
</evidence>
<evidence type="ECO:0000256" key="11">
    <source>
        <dbReference type="PROSITE-ProRule" id="PRU00560"/>
    </source>
</evidence>
<dbReference type="Gene3D" id="3.40.50.300">
    <property type="entry name" value="P-loop containing nucleotide triphosphate hydrolases"/>
    <property type="match status" value="3"/>
</dbReference>
<evidence type="ECO:0000256" key="8">
    <source>
        <dbReference type="ARBA" id="ARBA00034617"/>
    </source>
</evidence>
<accession>A0A5B8XUT0</accession>
<comment type="catalytic activity">
    <reaction evidence="10">
        <text>ATP + H2O = ADP + phosphate + H(+)</text>
        <dbReference type="Rhea" id="RHEA:13065"/>
        <dbReference type="ChEBI" id="CHEBI:15377"/>
        <dbReference type="ChEBI" id="CHEBI:15378"/>
        <dbReference type="ChEBI" id="CHEBI:30616"/>
        <dbReference type="ChEBI" id="CHEBI:43474"/>
        <dbReference type="ChEBI" id="CHEBI:456216"/>
        <dbReference type="EC" id="5.6.2.4"/>
    </reaction>
</comment>
<evidence type="ECO:0000256" key="6">
    <source>
        <dbReference type="ARBA" id="ARBA00023125"/>
    </source>
</evidence>
<dbReference type="InterPro" id="IPR027417">
    <property type="entry name" value="P-loop_NTPase"/>
</dbReference>
<comment type="catalytic activity">
    <reaction evidence="8">
        <text>Couples ATP hydrolysis with the unwinding of duplex DNA by translocating in the 3'-5' direction.</text>
        <dbReference type="EC" id="5.6.2.4"/>
    </reaction>
</comment>
<dbReference type="KEGG" id="bbae:FRD01_17105"/>
<keyword evidence="4 11" id="KW-0347">Helicase</keyword>
<feature type="binding site" evidence="11">
    <location>
        <begin position="40"/>
        <end position="47"/>
    </location>
    <ligand>
        <name>ATP</name>
        <dbReference type="ChEBI" id="CHEBI:30616"/>
    </ligand>
</feature>
<keyword evidence="2 11" id="KW-0547">Nucleotide-binding</keyword>
<dbReference type="Proteomes" id="UP000321595">
    <property type="component" value="Chromosome"/>
</dbReference>
<comment type="similarity">
    <text evidence="1">Belongs to the helicase family. UvrD subfamily.</text>
</comment>
<dbReference type="OrthoDB" id="9810135at2"/>
<evidence type="ECO:0000259" key="14">
    <source>
        <dbReference type="PROSITE" id="PS51217"/>
    </source>
</evidence>
<keyword evidence="3 11" id="KW-0378">Hydrolase</keyword>
<dbReference type="CDD" id="cd17932">
    <property type="entry name" value="DEXQc_UvrD"/>
    <property type="match status" value="1"/>
</dbReference>
<dbReference type="GO" id="GO:0005524">
    <property type="term" value="F:ATP binding"/>
    <property type="evidence" value="ECO:0007669"/>
    <property type="project" value="UniProtKB-UniRule"/>
</dbReference>
<dbReference type="EMBL" id="CP042467">
    <property type="protein sequence ID" value="QED28927.1"/>
    <property type="molecule type" value="Genomic_DNA"/>
</dbReference>
<evidence type="ECO:0000256" key="4">
    <source>
        <dbReference type="ARBA" id="ARBA00022806"/>
    </source>
</evidence>
<sequence length="835" mass="94615">MARKYTLKNSPDTESPLLKSLNPPQREAASHQEGPLLILAGAGSGKTRVMTHRMAWLIAECGVHPEQILAMTFTNKACAEMRHRVEALVEDPQAADLITISTFHSLCARLLRRHAKKIGLNNDFVIYDDSDQISLARRVLEEMGRSNERVEARRLIAVVEGYKNDGLTPTQAHERAFDQGTEQDAEFYETYQDALKAANCVDFGELILGVLELFRKHPDIAQSYSMQWRYIMVDEFQDTNPAQYELLRHFTTYHKNLAVVGDDDQAIYRWRGATIQNILGFEEDFADAKVIKLEQNYRSTKRILRAANHVISKMHTRREKELWTDNLEGADITYFTATDDREEAQYVANRVAQAVRAGQSYSDFAIFFRKNAQARAFEEQLRFEGLPYQVVGGMSFYAREEIKDILAYLKVALNPANEVDLLRVLNKPTRGIGNTSIEKFRVAAALPQVGGVYAALRIAAGEEAPEPVELVEPVVGGWLPGLAPPPSALDDPAVEEIRGLKGRTQAGVEEFVRIVEVVRQRLKEKSLSYVLTELINEVRYFEFLTDNDPERADDRKQNVMELLNAVSEFESEFTPDRQSREPRGVQTLRAFLDRSALIQSTDDIDDRGAITLMTVHGSKGLEFDTVFLVGMEEDMFPSARDEDPEEMDEERRLAYVAITRAERQLTITNAKRRRVFGQIKDTRPSRFVLDIDEDLLAIDPRSSSRTVQYGKSKPEARAWMPGAPVAGRDMWEFDQTVTEQDNLRQFNRMKAAAPKPQYDEYSQVNPYDEEPVWDVSEMGLDDADEDAIKGRTVTHPSFGVGRILAVSGKGDSAKLTIKFPTVGEKKVIRKFVQLL</sequence>
<feature type="region of interest" description="Disordered" evidence="12">
    <location>
        <begin position="1"/>
        <end position="34"/>
    </location>
</feature>
<dbReference type="GO" id="GO:0005829">
    <property type="term" value="C:cytosol"/>
    <property type="evidence" value="ECO:0007669"/>
    <property type="project" value="TreeGrafter"/>
</dbReference>
<gene>
    <name evidence="15" type="ORF">FRD01_17105</name>
</gene>
<evidence type="ECO:0000313" key="15">
    <source>
        <dbReference type="EMBL" id="QED28927.1"/>
    </source>
</evidence>
<evidence type="ECO:0000313" key="16">
    <source>
        <dbReference type="Proteomes" id="UP000321595"/>
    </source>
</evidence>
<dbReference type="Pfam" id="PF13361">
    <property type="entry name" value="UvrD_C"/>
    <property type="match status" value="1"/>
</dbReference>
<dbReference type="InterPro" id="IPR013986">
    <property type="entry name" value="DExx_box_DNA_helicase_dom_sf"/>
</dbReference>
<evidence type="ECO:0000256" key="9">
    <source>
        <dbReference type="ARBA" id="ARBA00034808"/>
    </source>
</evidence>
<dbReference type="InterPro" id="IPR014017">
    <property type="entry name" value="DNA_helicase_UvrD-like_C"/>
</dbReference>
<protein>
    <recommendedName>
        <fullName evidence="9">DNA 3'-5' helicase</fullName>
        <ecNumber evidence="9">5.6.2.4</ecNumber>
    </recommendedName>
</protein>
<dbReference type="EC" id="5.6.2.4" evidence="9"/>
<evidence type="ECO:0000256" key="1">
    <source>
        <dbReference type="ARBA" id="ARBA00009922"/>
    </source>
</evidence>
<dbReference type="GO" id="GO:0016887">
    <property type="term" value="F:ATP hydrolysis activity"/>
    <property type="evidence" value="ECO:0007669"/>
    <property type="project" value="RHEA"/>
</dbReference>
<evidence type="ECO:0000259" key="13">
    <source>
        <dbReference type="PROSITE" id="PS51198"/>
    </source>
</evidence>
<dbReference type="InterPro" id="IPR000212">
    <property type="entry name" value="DNA_helicase_UvrD/REP"/>
</dbReference>
<dbReference type="PROSITE" id="PS51198">
    <property type="entry name" value="UVRD_HELICASE_ATP_BIND"/>
    <property type="match status" value="1"/>
</dbReference>
<dbReference type="AlphaFoldDB" id="A0A5B8XUT0"/>
<evidence type="ECO:0000256" key="12">
    <source>
        <dbReference type="SAM" id="MobiDB-lite"/>
    </source>
</evidence>
<name>A0A5B8XUT0_9DELT</name>
<dbReference type="RefSeq" id="WP_146961785.1">
    <property type="nucleotide sequence ID" value="NZ_CP042467.1"/>
</dbReference>
<dbReference type="GO" id="GO:0043138">
    <property type="term" value="F:3'-5' DNA helicase activity"/>
    <property type="evidence" value="ECO:0007669"/>
    <property type="project" value="UniProtKB-EC"/>
</dbReference>
<keyword evidence="7" id="KW-0413">Isomerase</keyword>
<dbReference type="Pfam" id="PF00580">
    <property type="entry name" value="UvrD-helicase"/>
    <property type="match status" value="1"/>
</dbReference>
<proteinExistence type="inferred from homology"/>
<evidence type="ECO:0000256" key="10">
    <source>
        <dbReference type="ARBA" id="ARBA00048988"/>
    </source>
</evidence>
<evidence type="ECO:0000256" key="7">
    <source>
        <dbReference type="ARBA" id="ARBA00023235"/>
    </source>
</evidence>
<dbReference type="PANTHER" id="PTHR11070">
    <property type="entry name" value="UVRD / RECB / PCRA DNA HELICASE FAMILY MEMBER"/>
    <property type="match status" value="1"/>
</dbReference>